<name>A0A1R2AKB8_9CILI</name>
<dbReference type="AlphaFoldDB" id="A0A1R2AKB8"/>
<evidence type="ECO:0000313" key="2">
    <source>
        <dbReference type="Proteomes" id="UP000187209"/>
    </source>
</evidence>
<evidence type="ECO:0000313" key="1">
    <source>
        <dbReference type="EMBL" id="OMJ64961.1"/>
    </source>
</evidence>
<protein>
    <submittedName>
        <fullName evidence="1">Uncharacterized protein</fullName>
    </submittedName>
</protein>
<sequence>MQVVEVAIASEGHRHNVELPDITQLPELQEQERQLSILEKHPKFELVQALEHGVPVDARLFGFSSVEIQ</sequence>
<accession>A0A1R2AKB8</accession>
<organism evidence="1 2">
    <name type="scientific">Stentor coeruleus</name>
    <dbReference type="NCBI Taxonomy" id="5963"/>
    <lineage>
        <taxon>Eukaryota</taxon>
        <taxon>Sar</taxon>
        <taxon>Alveolata</taxon>
        <taxon>Ciliophora</taxon>
        <taxon>Postciliodesmatophora</taxon>
        <taxon>Heterotrichea</taxon>
        <taxon>Heterotrichida</taxon>
        <taxon>Stentoridae</taxon>
        <taxon>Stentor</taxon>
    </lineage>
</organism>
<keyword evidence="2" id="KW-1185">Reference proteome</keyword>
<gene>
    <name evidence="1" type="ORF">SteCoe_40812</name>
</gene>
<dbReference type="Proteomes" id="UP000187209">
    <property type="component" value="Unassembled WGS sequence"/>
</dbReference>
<dbReference type="EMBL" id="MPUH01002627">
    <property type="protein sequence ID" value="OMJ64961.1"/>
    <property type="molecule type" value="Genomic_DNA"/>
</dbReference>
<proteinExistence type="predicted"/>
<reference evidence="1 2" key="1">
    <citation type="submission" date="2016-11" db="EMBL/GenBank/DDBJ databases">
        <title>The macronuclear genome of Stentor coeruleus: a giant cell with tiny introns.</title>
        <authorList>
            <person name="Slabodnick M."/>
            <person name="Ruby J.G."/>
            <person name="Reiff S.B."/>
            <person name="Swart E.C."/>
            <person name="Gosai S."/>
            <person name="Prabakaran S."/>
            <person name="Witkowska E."/>
            <person name="Larue G.E."/>
            <person name="Fisher S."/>
            <person name="Freeman R.M."/>
            <person name="Gunawardena J."/>
            <person name="Chu W."/>
            <person name="Stover N.A."/>
            <person name="Gregory B.D."/>
            <person name="Nowacki M."/>
            <person name="Derisi J."/>
            <person name="Roy S.W."/>
            <person name="Marshall W.F."/>
            <person name="Sood P."/>
        </authorList>
    </citation>
    <scope>NUCLEOTIDE SEQUENCE [LARGE SCALE GENOMIC DNA]</scope>
    <source>
        <strain evidence="1">WM001</strain>
    </source>
</reference>
<comment type="caution">
    <text evidence="1">The sequence shown here is derived from an EMBL/GenBank/DDBJ whole genome shotgun (WGS) entry which is preliminary data.</text>
</comment>